<keyword evidence="7" id="KW-0804">Transcription</keyword>
<dbReference type="InterPro" id="IPR013087">
    <property type="entry name" value="Znf_C2H2_type"/>
</dbReference>
<dbReference type="PANTHER" id="PTHR47772">
    <property type="entry name" value="ZINC FINGER PROTEIN 200"/>
    <property type="match status" value="1"/>
</dbReference>
<proteinExistence type="predicted"/>
<reference evidence="11 12" key="1">
    <citation type="submission" date="2024-01" db="EMBL/GenBank/DDBJ databases">
        <title>The genome of the rayed Mediterranean limpet Patella caerulea (Linnaeus, 1758).</title>
        <authorList>
            <person name="Anh-Thu Weber A."/>
            <person name="Halstead-Nussloch G."/>
        </authorList>
    </citation>
    <scope>NUCLEOTIDE SEQUENCE [LARGE SCALE GENOMIC DNA]</scope>
    <source>
        <strain evidence="11">AATW-2023a</strain>
        <tissue evidence="11">Whole specimen</tissue>
    </source>
</reference>
<feature type="domain" description="C2H2-type" evidence="10">
    <location>
        <begin position="430"/>
        <end position="457"/>
    </location>
</feature>
<name>A0AAN8JDE0_PATCE</name>
<keyword evidence="6" id="KW-0805">Transcription regulation</keyword>
<evidence type="ECO:0000256" key="3">
    <source>
        <dbReference type="ARBA" id="ARBA00022737"/>
    </source>
</evidence>
<keyword evidence="5" id="KW-0862">Zinc</keyword>
<keyword evidence="3" id="KW-0677">Repeat</keyword>
<dbReference type="PROSITE" id="PS50157">
    <property type="entry name" value="ZINC_FINGER_C2H2_2"/>
    <property type="match status" value="5"/>
</dbReference>
<dbReference type="Pfam" id="PF00096">
    <property type="entry name" value="zf-C2H2"/>
    <property type="match status" value="2"/>
</dbReference>
<dbReference type="AlphaFoldDB" id="A0AAN8JDE0"/>
<comment type="caution">
    <text evidence="11">The sequence shown here is derived from an EMBL/GenBank/DDBJ whole genome shotgun (WGS) entry which is preliminary data.</text>
</comment>
<dbReference type="FunFam" id="3.30.160.60:FF:000145">
    <property type="entry name" value="Zinc finger protein 574"/>
    <property type="match status" value="1"/>
</dbReference>
<keyword evidence="2" id="KW-0479">Metal-binding</keyword>
<dbReference type="Gene3D" id="3.30.160.60">
    <property type="entry name" value="Classic Zinc Finger"/>
    <property type="match status" value="4"/>
</dbReference>
<keyword evidence="4 9" id="KW-0863">Zinc-finger</keyword>
<evidence type="ECO:0000259" key="10">
    <source>
        <dbReference type="PROSITE" id="PS50157"/>
    </source>
</evidence>
<dbReference type="InterPro" id="IPR050636">
    <property type="entry name" value="C2H2-ZF_domain-containing"/>
</dbReference>
<gene>
    <name evidence="11" type="ORF">SNE40_017194</name>
</gene>
<evidence type="ECO:0000256" key="9">
    <source>
        <dbReference type="PROSITE-ProRule" id="PRU00042"/>
    </source>
</evidence>
<dbReference type="PANTHER" id="PTHR47772:SF13">
    <property type="entry name" value="GASTRULA ZINC FINGER PROTEIN XLCGF49.1-LIKE-RELATED"/>
    <property type="match status" value="1"/>
</dbReference>
<keyword evidence="8" id="KW-0539">Nucleus</keyword>
<feature type="domain" description="C2H2-type" evidence="10">
    <location>
        <begin position="488"/>
        <end position="515"/>
    </location>
</feature>
<dbReference type="PROSITE" id="PS00028">
    <property type="entry name" value="ZINC_FINGER_C2H2_1"/>
    <property type="match status" value="5"/>
</dbReference>
<evidence type="ECO:0000313" key="12">
    <source>
        <dbReference type="Proteomes" id="UP001347796"/>
    </source>
</evidence>
<dbReference type="GO" id="GO:0005634">
    <property type="term" value="C:nucleus"/>
    <property type="evidence" value="ECO:0007669"/>
    <property type="project" value="UniProtKB-SubCell"/>
</dbReference>
<evidence type="ECO:0000256" key="6">
    <source>
        <dbReference type="ARBA" id="ARBA00023015"/>
    </source>
</evidence>
<dbReference type="SMART" id="SM00355">
    <property type="entry name" value="ZnF_C2H2"/>
    <property type="match status" value="6"/>
</dbReference>
<dbReference type="SUPFAM" id="SSF57667">
    <property type="entry name" value="beta-beta-alpha zinc fingers"/>
    <property type="match status" value="3"/>
</dbReference>
<evidence type="ECO:0000256" key="7">
    <source>
        <dbReference type="ARBA" id="ARBA00023163"/>
    </source>
</evidence>
<evidence type="ECO:0000313" key="11">
    <source>
        <dbReference type="EMBL" id="KAK6173799.1"/>
    </source>
</evidence>
<keyword evidence="12" id="KW-1185">Reference proteome</keyword>
<evidence type="ECO:0000256" key="5">
    <source>
        <dbReference type="ARBA" id="ARBA00022833"/>
    </source>
</evidence>
<feature type="domain" description="C2H2-type" evidence="10">
    <location>
        <begin position="374"/>
        <end position="401"/>
    </location>
</feature>
<evidence type="ECO:0000256" key="2">
    <source>
        <dbReference type="ARBA" id="ARBA00022723"/>
    </source>
</evidence>
<accession>A0AAN8JDE0</accession>
<dbReference type="GO" id="GO:0008270">
    <property type="term" value="F:zinc ion binding"/>
    <property type="evidence" value="ECO:0007669"/>
    <property type="project" value="UniProtKB-KW"/>
</dbReference>
<evidence type="ECO:0000256" key="8">
    <source>
        <dbReference type="ARBA" id="ARBA00023242"/>
    </source>
</evidence>
<feature type="domain" description="C2H2-type" evidence="10">
    <location>
        <begin position="402"/>
        <end position="429"/>
    </location>
</feature>
<feature type="domain" description="C2H2-type" evidence="10">
    <location>
        <begin position="459"/>
        <end position="487"/>
    </location>
</feature>
<organism evidence="11 12">
    <name type="scientific">Patella caerulea</name>
    <name type="common">Rayed Mediterranean limpet</name>
    <dbReference type="NCBI Taxonomy" id="87958"/>
    <lineage>
        <taxon>Eukaryota</taxon>
        <taxon>Metazoa</taxon>
        <taxon>Spiralia</taxon>
        <taxon>Lophotrochozoa</taxon>
        <taxon>Mollusca</taxon>
        <taxon>Gastropoda</taxon>
        <taxon>Patellogastropoda</taxon>
        <taxon>Patelloidea</taxon>
        <taxon>Patellidae</taxon>
        <taxon>Patella</taxon>
    </lineage>
</organism>
<dbReference type="Proteomes" id="UP001347796">
    <property type="component" value="Unassembled WGS sequence"/>
</dbReference>
<sequence length="560" mass="62705">MAIASSEPKILISTSNPKLPIATSKSESTIVTSNLPLNLPSPSRHPKSHIAMINPDLTIATSKYMLPIATSKSESYKVTNNLQLHPPHSQGKLPLATSLLKSPKAPNKSELCTGNIKFQTTIAKDESEVTIATSKSEILKVTSSSKSALPKSNNNSKCNIVTIYPKSYVGPKKPRFPIVTNKQELTMGIPDVSIATNELEFPKVTELPIATSKPDLPSSTSPFEKNFKSSTIVKSRQTNATDEETMETINNLLECNADAGEEMLEFVDITDVYDVVSDSHVMENVPADSHELFFIESYPKSKATSNSGFSIATSSNQNNSISSINIKPTLEYASDIETFEATNNLLQNRANLLQSHSVPESKHIVQKNLSYKKFTCEICGKMFRYLSCLKRHKFSHLDQKPFACPHCNYRCVMKSHLNTHLQIHTGEKKHQCAICGKRFNLRKTLKTHELSHTVTEKNYHCDLCPSKFWDKCTLYGHKRYVHSKTMPWLCSVCGKTFSRKHCLDSHSMRHNTEERFTCEICGRKYKLKDSHRKHTKRCNGGDLKKNVIVVTDSICDSGET</sequence>
<evidence type="ECO:0000256" key="1">
    <source>
        <dbReference type="ARBA" id="ARBA00004123"/>
    </source>
</evidence>
<dbReference type="FunFam" id="3.30.160.60:FF:000446">
    <property type="entry name" value="Zinc finger protein"/>
    <property type="match status" value="1"/>
</dbReference>
<protein>
    <recommendedName>
        <fullName evidence="10">C2H2-type domain-containing protein</fullName>
    </recommendedName>
</protein>
<dbReference type="InterPro" id="IPR036236">
    <property type="entry name" value="Znf_C2H2_sf"/>
</dbReference>
<comment type="subcellular location">
    <subcellularLocation>
        <location evidence="1">Nucleus</location>
    </subcellularLocation>
</comment>
<dbReference type="EMBL" id="JAZGQO010000011">
    <property type="protein sequence ID" value="KAK6173799.1"/>
    <property type="molecule type" value="Genomic_DNA"/>
</dbReference>
<evidence type="ECO:0000256" key="4">
    <source>
        <dbReference type="ARBA" id="ARBA00022771"/>
    </source>
</evidence>